<dbReference type="SMART" id="SM01092">
    <property type="entry name" value="CO_deh_flav_C"/>
    <property type="match status" value="1"/>
</dbReference>
<reference evidence="2" key="1">
    <citation type="journal article" date="2015" name="PeerJ">
        <title>First genomic representation of candidate bacterial phylum KSB3 points to enhanced environmental sensing as a trigger of wastewater bulking.</title>
        <authorList>
            <person name="Sekiguchi Y."/>
            <person name="Ohashi A."/>
            <person name="Parks D.H."/>
            <person name="Yamauchi T."/>
            <person name="Tyson G.W."/>
            <person name="Hugenholtz P."/>
        </authorList>
    </citation>
    <scope>NUCLEOTIDE SEQUENCE [LARGE SCALE GENOMIC DNA]</scope>
</reference>
<proteinExistence type="predicted"/>
<feature type="domain" description="CO dehydrogenase flavoprotein C-terminal" evidence="1">
    <location>
        <begin position="3"/>
        <end position="93"/>
    </location>
</feature>
<evidence type="ECO:0000313" key="3">
    <source>
        <dbReference type="Proteomes" id="UP000030700"/>
    </source>
</evidence>
<dbReference type="SUPFAM" id="SSF55447">
    <property type="entry name" value="CO dehydrogenase flavoprotein C-terminal domain-like"/>
    <property type="match status" value="1"/>
</dbReference>
<name>A0A081BTG0_9BACT</name>
<dbReference type="STRING" id="1499966.U14_05979"/>
<accession>A0A081BTG0</accession>
<dbReference type="InterPro" id="IPR036683">
    <property type="entry name" value="CO_DH_flav_C_dom_sf"/>
</dbReference>
<protein>
    <submittedName>
        <fullName evidence="2">Aldehyde oxidoreductase</fullName>
    </submittedName>
</protein>
<gene>
    <name evidence="2" type="ORF">U14_05979</name>
</gene>
<sequence>MNITRLSISAMLSFDADGRVTECILVDGAMFSRSQRLTGVEAALQGQPLTDAAIAAIREPLSVMIDEEIGTRWSAEYKKPVFINLCQDALRDTKQQFER</sequence>
<dbReference type="InterPro" id="IPR005107">
    <property type="entry name" value="CO_DH_flav_C"/>
</dbReference>
<dbReference type="Proteomes" id="UP000030700">
    <property type="component" value="Unassembled WGS sequence"/>
</dbReference>
<keyword evidence="3" id="KW-1185">Reference proteome</keyword>
<dbReference type="HOGENOM" id="CLU_2314631_0_0_0"/>
<evidence type="ECO:0000313" key="2">
    <source>
        <dbReference type="EMBL" id="GAK54691.1"/>
    </source>
</evidence>
<dbReference type="Pfam" id="PF03450">
    <property type="entry name" value="CO_deh_flav_C"/>
    <property type="match status" value="1"/>
</dbReference>
<organism evidence="2">
    <name type="scientific">Candidatus Moduliflexus flocculans</name>
    <dbReference type="NCBI Taxonomy" id="1499966"/>
    <lineage>
        <taxon>Bacteria</taxon>
        <taxon>Candidatus Moduliflexota</taxon>
        <taxon>Candidatus Moduliflexia</taxon>
        <taxon>Candidatus Moduliflexales</taxon>
        <taxon>Candidatus Moduliflexaceae</taxon>
    </lineage>
</organism>
<dbReference type="EMBL" id="DF820462">
    <property type="protein sequence ID" value="GAK54691.1"/>
    <property type="molecule type" value="Genomic_DNA"/>
</dbReference>
<evidence type="ECO:0000259" key="1">
    <source>
        <dbReference type="SMART" id="SM01092"/>
    </source>
</evidence>
<dbReference type="AlphaFoldDB" id="A0A081BTG0"/>
<dbReference type="Gene3D" id="3.30.390.50">
    <property type="entry name" value="CO dehydrogenase flavoprotein, C-terminal domain"/>
    <property type="match status" value="1"/>
</dbReference>